<dbReference type="PANTHER" id="PTHR38600">
    <property type="entry name" value="TRANSCRIPTIONAL REGULATORY PROTEIN"/>
    <property type="match status" value="1"/>
</dbReference>
<dbReference type="Gene3D" id="1.10.10.10">
    <property type="entry name" value="Winged helix-like DNA-binding domain superfamily/Winged helix DNA-binding domain"/>
    <property type="match status" value="1"/>
</dbReference>
<dbReference type="InterPro" id="IPR036390">
    <property type="entry name" value="WH_DNA-bd_sf"/>
</dbReference>
<reference evidence="6" key="1">
    <citation type="journal article" date="2019" name="Int. J. Syst. Evol. Microbiol.">
        <title>The Global Catalogue of Microorganisms (GCM) 10K type strain sequencing project: providing services to taxonomists for standard genome sequencing and annotation.</title>
        <authorList>
            <consortium name="The Broad Institute Genomics Platform"/>
            <consortium name="The Broad Institute Genome Sequencing Center for Infectious Disease"/>
            <person name="Wu L."/>
            <person name="Ma J."/>
        </authorList>
    </citation>
    <scope>NUCLEOTIDE SEQUENCE [LARGE SCALE GENOMIC DNA]</scope>
    <source>
        <strain evidence="6">R28</strain>
    </source>
</reference>
<keyword evidence="2" id="KW-0238">DNA-binding</keyword>
<name>A0ABW4W1D4_9BACI</name>
<dbReference type="Pfam" id="PF08220">
    <property type="entry name" value="HTH_DeoR"/>
    <property type="match status" value="1"/>
</dbReference>
<keyword evidence="3" id="KW-0804">Transcription</keyword>
<evidence type="ECO:0000256" key="3">
    <source>
        <dbReference type="ARBA" id="ARBA00023163"/>
    </source>
</evidence>
<dbReference type="PANTHER" id="PTHR38600:SF2">
    <property type="entry name" value="SLL0088 PROTEIN"/>
    <property type="match status" value="1"/>
</dbReference>
<organism evidence="5 6">
    <name type="scientific">Ornithinibacillus salinisoli</name>
    <dbReference type="NCBI Taxonomy" id="1848459"/>
    <lineage>
        <taxon>Bacteria</taxon>
        <taxon>Bacillati</taxon>
        <taxon>Bacillota</taxon>
        <taxon>Bacilli</taxon>
        <taxon>Bacillales</taxon>
        <taxon>Bacillaceae</taxon>
        <taxon>Ornithinibacillus</taxon>
    </lineage>
</organism>
<evidence type="ECO:0000256" key="2">
    <source>
        <dbReference type="ARBA" id="ARBA00023125"/>
    </source>
</evidence>
<dbReference type="CDD" id="cd00090">
    <property type="entry name" value="HTH_ARSR"/>
    <property type="match status" value="1"/>
</dbReference>
<gene>
    <name evidence="5" type="ORF">ACFSJF_12820</name>
</gene>
<protein>
    <submittedName>
        <fullName evidence="5">Helix-turn-helix transcriptional regulator</fullName>
    </submittedName>
</protein>
<evidence type="ECO:0000256" key="1">
    <source>
        <dbReference type="ARBA" id="ARBA00023015"/>
    </source>
</evidence>
<feature type="domain" description="HTH deoR-type" evidence="4">
    <location>
        <begin position="8"/>
        <end position="52"/>
    </location>
</feature>
<keyword evidence="6" id="KW-1185">Reference proteome</keyword>
<keyword evidence="1" id="KW-0805">Transcription regulation</keyword>
<dbReference type="InterPro" id="IPR036388">
    <property type="entry name" value="WH-like_DNA-bd_sf"/>
</dbReference>
<comment type="caution">
    <text evidence="5">The sequence shown here is derived from an EMBL/GenBank/DDBJ whole genome shotgun (WGS) entry which is preliminary data.</text>
</comment>
<dbReference type="EMBL" id="JBHUHQ010000016">
    <property type="protein sequence ID" value="MFD2045156.1"/>
    <property type="molecule type" value="Genomic_DNA"/>
</dbReference>
<evidence type="ECO:0000313" key="6">
    <source>
        <dbReference type="Proteomes" id="UP001597383"/>
    </source>
</evidence>
<accession>A0ABW4W1D4</accession>
<evidence type="ECO:0000259" key="4">
    <source>
        <dbReference type="Pfam" id="PF08220"/>
    </source>
</evidence>
<dbReference type="InterPro" id="IPR001034">
    <property type="entry name" value="DeoR_HTH"/>
</dbReference>
<dbReference type="InterPro" id="IPR011991">
    <property type="entry name" value="ArsR-like_HTH"/>
</dbReference>
<sequence>MKRAPTRQKLLNILKKEHDLTIDGIMEYFTISEIAVRRHIHELENQGLIKRNTIKQKIGRPYYTYELTVEGHSTFPNQYDKLPVELLKDLEELQGSAAVNQLLIRRMEREKAYFEMEIKADNFDQRIAEVAKIQDEKGYMVEIEKTAEGHYEMKNYNCPISNIASCYKQVCDNEKHVFDELFAESEVIPRSCITNGDNFCKWIIRRPNE</sequence>
<evidence type="ECO:0000313" key="5">
    <source>
        <dbReference type="EMBL" id="MFD2045156.1"/>
    </source>
</evidence>
<dbReference type="RefSeq" id="WP_377557774.1">
    <property type="nucleotide sequence ID" value="NZ_JBHUHQ010000016.1"/>
</dbReference>
<dbReference type="Proteomes" id="UP001597383">
    <property type="component" value="Unassembled WGS sequence"/>
</dbReference>
<proteinExistence type="predicted"/>
<dbReference type="SUPFAM" id="SSF46785">
    <property type="entry name" value="Winged helix' DNA-binding domain"/>
    <property type="match status" value="1"/>
</dbReference>